<dbReference type="AlphaFoldDB" id="A0AAW2IBP1"/>
<name>A0AAW2IBP1_9NEOP</name>
<proteinExistence type="predicted"/>
<organism evidence="1">
    <name type="scientific">Menopon gallinae</name>
    <name type="common">poultry shaft louse</name>
    <dbReference type="NCBI Taxonomy" id="328185"/>
    <lineage>
        <taxon>Eukaryota</taxon>
        <taxon>Metazoa</taxon>
        <taxon>Ecdysozoa</taxon>
        <taxon>Arthropoda</taxon>
        <taxon>Hexapoda</taxon>
        <taxon>Insecta</taxon>
        <taxon>Pterygota</taxon>
        <taxon>Neoptera</taxon>
        <taxon>Paraneoptera</taxon>
        <taxon>Psocodea</taxon>
        <taxon>Troctomorpha</taxon>
        <taxon>Phthiraptera</taxon>
        <taxon>Amblycera</taxon>
        <taxon>Menoponidae</taxon>
        <taxon>Menopon</taxon>
    </lineage>
</organism>
<accession>A0AAW2IBP1</accession>
<reference evidence="1" key="1">
    <citation type="journal article" date="2024" name="Gigascience">
        <title>Chromosome-level genome of the poultry shaft louse Menopon gallinae provides insight into the host-switching and adaptive evolution of parasitic lice.</title>
        <authorList>
            <person name="Xu Y."/>
            <person name="Ma L."/>
            <person name="Liu S."/>
            <person name="Liang Y."/>
            <person name="Liu Q."/>
            <person name="He Z."/>
            <person name="Tian L."/>
            <person name="Duan Y."/>
            <person name="Cai W."/>
            <person name="Li H."/>
            <person name="Song F."/>
        </authorList>
    </citation>
    <scope>NUCLEOTIDE SEQUENCE</scope>
    <source>
        <strain evidence="1">Cailab_2023a</strain>
    </source>
</reference>
<sequence>MLGPSTNIAEMSISLSACPAGRSGAVYNRRRGLADISLGAAGAPTLSMRIPLIPVFEKEQPNPKWIMRWEVTSSIFHSNLTGD</sequence>
<gene>
    <name evidence="1" type="ORF">PYX00_000782</name>
</gene>
<evidence type="ECO:0000313" key="1">
    <source>
        <dbReference type="EMBL" id="KAL0279173.1"/>
    </source>
</evidence>
<comment type="caution">
    <text evidence="1">The sequence shown here is derived from an EMBL/GenBank/DDBJ whole genome shotgun (WGS) entry which is preliminary data.</text>
</comment>
<dbReference type="EMBL" id="JARGDH010000001">
    <property type="protein sequence ID" value="KAL0279173.1"/>
    <property type="molecule type" value="Genomic_DNA"/>
</dbReference>
<protein>
    <submittedName>
        <fullName evidence="1">Uncharacterized protein</fullName>
    </submittedName>
</protein>